<proteinExistence type="predicted"/>
<evidence type="ECO:0000313" key="1">
    <source>
        <dbReference type="EMBL" id="SDD55263.1"/>
    </source>
</evidence>
<keyword evidence="2" id="KW-1185">Reference proteome</keyword>
<reference evidence="1 2" key="1">
    <citation type="submission" date="2016-09" db="EMBL/GenBank/DDBJ databases">
        <authorList>
            <person name="Capua I."/>
            <person name="De Benedictis P."/>
            <person name="Joannis T."/>
            <person name="Lombin L.H."/>
            <person name="Cattoli G."/>
        </authorList>
    </citation>
    <scope>NUCLEOTIDE SEQUENCE [LARGE SCALE GENOMIC DNA]</scope>
    <source>
        <strain evidence="1 2">ISLP-3</strain>
    </source>
</reference>
<dbReference type="EMBL" id="FMYH01000008">
    <property type="protein sequence ID" value="SDD55263.1"/>
    <property type="molecule type" value="Genomic_DNA"/>
</dbReference>
<accession>A0A1G6VPB3</accession>
<gene>
    <name evidence="1" type="ORF">SAMN05216410_3497</name>
</gene>
<dbReference type="RefSeq" id="WP_093185778.1">
    <property type="nucleotide sequence ID" value="NZ_FMYH01000008.1"/>
</dbReference>
<sequence>MATLTEIFTAPRATALARARAAEDGATPAPLTDLLATTEITDFEIEVLGELIARAVHAEGINCEPDLVDIDLPDLFEIPADLVAACVELSVHDADPAESADLADIAAGWATAEDMELDPALTPALVRRIVELAVLAHGRGDGLFLWTSV</sequence>
<protein>
    <submittedName>
        <fullName evidence="1">Uncharacterized protein</fullName>
    </submittedName>
</protein>
<name>A0A1G6VPB3_9MICO</name>
<organism evidence="1 2">
    <name type="scientific">Sanguibacter gelidistatuariae</name>
    <dbReference type="NCBI Taxonomy" id="1814289"/>
    <lineage>
        <taxon>Bacteria</taxon>
        <taxon>Bacillati</taxon>
        <taxon>Actinomycetota</taxon>
        <taxon>Actinomycetes</taxon>
        <taxon>Micrococcales</taxon>
        <taxon>Sanguibacteraceae</taxon>
        <taxon>Sanguibacter</taxon>
    </lineage>
</organism>
<dbReference type="AlphaFoldDB" id="A0A1G6VPB3"/>
<evidence type="ECO:0000313" key="2">
    <source>
        <dbReference type="Proteomes" id="UP000199039"/>
    </source>
</evidence>
<dbReference type="Proteomes" id="UP000199039">
    <property type="component" value="Unassembled WGS sequence"/>
</dbReference>